<name>A0A804QAS8_MAIZE</name>
<evidence type="ECO:0000256" key="1">
    <source>
        <dbReference type="SAM" id="MobiDB-lite"/>
    </source>
</evidence>
<feature type="region of interest" description="Disordered" evidence="1">
    <location>
        <begin position="119"/>
        <end position="153"/>
    </location>
</feature>
<evidence type="ECO:0000313" key="2">
    <source>
        <dbReference type="EnsemblPlants" id="Zm00001eb316890_P001"/>
    </source>
</evidence>
<reference evidence="3" key="1">
    <citation type="submission" date="2015-12" db="EMBL/GenBank/DDBJ databases">
        <title>Update maize B73 reference genome by single molecule sequencing technologies.</title>
        <authorList>
            <consortium name="Maize Genome Sequencing Project"/>
            <person name="Ware D."/>
        </authorList>
    </citation>
    <scope>NUCLEOTIDE SEQUENCE [LARGE SCALE GENOMIC DNA]</scope>
    <source>
        <strain evidence="3">cv. B73</strain>
    </source>
</reference>
<protein>
    <submittedName>
        <fullName evidence="2">Uncharacterized protein</fullName>
    </submittedName>
</protein>
<proteinExistence type="predicted"/>
<feature type="compositionally biased region" description="Basic residues" evidence="1">
    <location>
        <begin position="131"/>
        <end position="145"/>
    </location>
</feature>
<evidence type="ECO:0000313" key="3">
    <source>
        <dbReference type="Proteomes" id="UP000007305"/>
    </source>
</evidence>
<feature type="compositionally biased region" description="Low complexity" evidence="1">
    <location>
        <begin position="121"/>
        <end position="130"/>
    </location>
</feature>
<reference evidence="2" key="3">
    <citation type="submission" date="2021-05" db="UniProtKB">
        <authorList>
            <consortium name="EnsemblPlants"/>
        </authorList>
    </citation>
    <scope>IDENTIFICATION</scope>
    <source>
        <strain evidence="2">cv. B73</strain>
    </source>
</reference>
<dbReference type="EnsemblPlants" id="Zm00001eb316890_T001">
    <property type="protein sequence ID" value="Zm00001eb316890_P001"/>
    <property type="gene ID" value="Zm00001eb316890"/>
</dbReference>
<dbReference type="Proteomes" id="UP000007305">
    <property type="component" value="Chromosome 7"/>
</dbReference>
<dbReference type="AlphaFoldDB" id="A0A804QAS8"/>
<reference evidence="2" key="2">
    <citation type="submission" date="2019-07" db="EMBL/GenBank/DDBJ databases">
        <authorList>
            <person name="Seetharam A."/>
            <person name="Woodhouse M."/>
            <person name="Cannon E."/>
        </authorList>
    </citation>
    <scope>NUCLEOTIDE SEQUENCE [LARGE SCALE GENOMIC DNA]</scope>
    <source>
        <strain evidence="2">cv. B73</strain>
    </source>
</reference>
<accession>A0A804QAS8</accession>
<keyword evidence="3" id="KW-1185">Reference proteome</keyword>
<organism evidence="2 3">
    <name type="scientific">Zea mays</name>
    <name type="common">Maize</name>
    <dbReference type="NCBI Taxonomy" id="4577"/>
    <lineage>
        <taxon>Eukaryota</taxon>
        <taxon>Viridiplantae</taxon>
        <taxon>Streptophyta</taxon>
        <taxon>Embryophyta</taxon>
        <taxon>Tracheophyta</taxon>
        <taxon>Spermatophyta</taxon>
        <taxon>Magnoliopsida</taxon>
        <taxon>Liliopsida</taxon>
        <taxon>Poales</taxon>
        <taxon>Poaceae</taxon>
        <taxon>PACMAD clade</taxon>
        <taxon>Panicoideae</taxon>
        <taxon>Andropogonodae</taxon>
        <taxon>Andropogoneae</taxon>
        <taxon>Tripsacinae</taxon>
        <taxon>Zea</taxon>
    </lineage>
</organism>
<sequence>MSRSSVGRRMSTCSRLCTAVCHTIAPEDDDLIILCRQNVGLAGIVDPRVVFEHVTRGLVVALPGDEVLEPGLAILHGDLGHLRVLVEQLGGAIHGGAVEPKARVDRALRVQAERVRDVDLAAPRRAAGTPPRRRRRRRGKHPYGRKAREQEEP</sequence>
<dbReference type="InParanoid" id="A0A804QAS8"/>
<dbReference type="Gramene" id="Zm00001eb316890_T001">
    <property type="protein sequence ID" value="Zm00001eb316890_P001"/>
    <property type="gene ID" value="Zm00001eb316890"/>
</dbReference>